<dbReference type="InterPro" id="IPR003593">
    <property type="entry name" value="AAA+_ATPase"/>
</dbReference>
<dbReference type="InterPro" id="IPR002078">
    <property type="entry name" value="Sigma_54_int"/>
</dbReference>
<dbReference type="Pfam" id="PF00158">
    <property type="entry name" value="Sigma54_activat"/>
    <property type="match status" value="1"/>
</dbReference>
<evidence type="ECO:0000256" key="1">
    <source>
        <dbReference type="ARBA" id="ARBA00022741"/>
    </source>
</evidence>
<dbReference type="PROSITE" id="PS00688">
    <property type="entry name" value="SIGMA54_INTERACT_3"/>
    <property type="match status" value="1"/>
</dbReference>
<keyword evidence="2" id="KW-0067">ATP-binding</keyword>
<dbReference type="PRINTS" id="PR01590">
    <property type="entry name" value="HTHFIS"/>
</dbReference>
<proteinExistence type="predicted"/>
<keyword evidence="3" id="KW-0902">Two-component regulatory system</keyword>
<evidence type="ECO:0000256" key="5">
    <source>
        <dbReference type="ARBA" id="ARBA00023163"/>
    </source>
</evidence>
<evidence type="ECO:0000256" key="4">
    <source>
        <dbReference type="ARBA" id="ARBA00023015"/>
    </source>
</evidence>
<dbReference type="PROSITE" id="PS00675">
    <property type="entry name" value="SIGMA54_INTERACT_1"/>
    <property type="match status" value="1"/>
</dbReference>
<dbReference type="Pfam" id="PF09370">
    <property type="entry name" value="PEP_hydrolase"/>
    <property type="match status" value="1"/>
</dbReference>
<evidence type="ECO:0000259" key="6">
    <source>
        <dbReference type="PROSITE" id="PS50045"/>
    </source>
</evidence>
<dbReference type="Proteomes" id="UP001157961">
    <property type="component" value="Unassembled WGS sequence"/>
</dbReference>
<dbReference type="Gene3D" id="3.40.50.300">
    <property type="entry name" value="P-loop containing nucleotide triphosphate hydrolases"/>
    <property type="match status" value="1"/>
</dbReference>
<organism evidence="7 8">
    <name type="scientific">Shimia sagamensis</name>
    <dbReference type="NCBI Taxonomy" id="1566352"/>
    <lineage>
        <taxon>Bacteria</taxon>
        <taxon>Pseudomonadati</taxon>
        <taxon>Pseudomonadota</taxon>
        <taxon>Alphaproteobacteria</taxon>
        <taxon>Rhodobacterales</taxon>
        <taxon>Roseobacteraceae</taxon>
    </lineage>
</organism>
<dbReference type="EMBL" id="FXTY01000011">
    <property type="protein sequence ID" value="SMP35439.1"/>
    <property type="molecule type" value="Genomic_DNA"/>
</dbReference>
<dbReference type="InterPro" id="IPR025662">
    <property type="entry name" value="Sigma_54_int_dom_ATP-bd_1"/>
</dbReference>
<dbReference type="GO" id="GO:0003677">
    <property type="term" value="F:DNA binding"/>
    <property type="evidence" value="ECO:0007669"/>
    <property type="project" value="UniProtKB-KW"/>
</dbReference>
<keyword evidence="7" id="KW-0238">DNA-binding</keyword>
<evidence type="ECO:0000313" key="8">
    <source>
        <dbReference type="Proteomes" id="UP001157961"/>
    </source>
</evidence>
<dbReference type="InterPro" id="IPR027417">
    <property type="entry name" value="P-loop_NTPase"/>
</dbReference>
<keyword evidence="8" id="KW-1185">Reference proteome</keyword>
<dbReference type="InterPro" id="IPR015813">
    <property type="entry name" value="Pyrv/PenolPyrv_kinase-like_dom"/>
</dbReference>
<dbReference type="RefSeq" id="WP_283427878.1">
    <property type="nucleotide sequence ID" value="NZ_FXTY01000011.1"/>
</dbReference>
<evidence type="ECO:0000313" key="7">
    <source>
        <dbReference type="EMBL" id="SMP35439.1"/>
    </source>
</evidence>
<dbReference type="InterPro" id="IPR013785">
    <property type="entry name" value="Aldolase_TIM"/>
</dbReference>
<accession>A0ABY1PK97</accession>
<dbReference type="PANTHER" id="PTHR32071">
    <property type="entry name" value="TRANSCRIPTIONAL REGULATORY PROTEIN"/>
    <property type="match status" value="1"/>
</dbReference>
<protein>
    <submittedName>
        <fullName evidence="7">DNA-binding transcriptional response regulator, NtrC family, contains REC, AAA-type ATPase, and a Fis-type DNA-binding domains</fullName>
    </submittedName>
</protein>
<name>A0ABY1PK97_9RHOB</name>
<dbReference type="SUPFAM" id="SSF51621">
    <property type="entry name" value="Phosphoenolpyruvate/pyruvate domain"/>
    <property type="match status" value="1"/>
</dbReference>
<dbReference type="Pfam" id="PF25601">
    <property type="entry name" value="AAA_lid_14"/>
    <property type="match status" value="1"/>
</dbReference>
<dbReference type="Gene3D" id="3.20.20.70">
    <property type="entry name" value="Aldolase class I"/>
    <property type="match status" value="1"/>
</dbReference>
<dbReference type="InterPro" id="IPR009057">
    <property type="entry name" value="Homeodomain-like_sf"/>
</dbReference>
<keyword evidence="5" id="KW-0804">Transcription</keyword>
<evidence type="ECO:0000256" key="3">
    <source>
        <dbReference type="ARBA" id="ARBA00023012"/>
    </source>
</evidence>
<dbReference type="SMART" id="SM00382">
    <property type="entry name" value="AAA"/>
    <property type="match status" value="1"/>
</dbReference>
<dbReference type="SUPFAM" id="SSF52540">
    <property type="entry name" value="P-loop containing nucleoside triphosphate hydrolases"/>
    <property type="match status" value="1"/>
</dbReference>
<dbReference type="Gene3D" id="1.10.10.60">
    <property type="entry name" value="Homeodomain-like"/>
    <property type="match status" value="1"/>
</dbReference>
<comment type="caution">
    <text evidence="7">The sequence shown here is derived from an EMBL/GenBank/DDBJ whole genome shotgun (WGS) entry which is preliminary data.</text>
</comment>
<dbReference type="Gene3D" id="1.10.8.60">
    <property type="match status" value="1"/>
</dbReference>
<dbReference type="InterPro" id="IPR009215">
    <property type="entry name" value="TIM-br_IGPS-like"/>
</dbReference>
<dbReference type="PROSITE" id="PS50045">
    <property type="entry name" value="SIGMA54_INTERACT_4"/>
    <property type="match status" value="1"/>
</dbReference>
<dbReference type="InterPro" id="IPR058031">
    <property type="entry name" value="AAA_lid_NorR"/>
</dbReference>
<dbReference type="SUPFAM" id="SSF46689">
    <property type="entry name" value="Homeodomain-like"/>
    <property type="match status" value="1"/>
</dbReference>
<gene>
    <name evidence="7" type="ORF">SAMN06265373_11198</name>
</gene>
<dbReference type="Pfam" id="PF02954">
    <property type="entry name" value="HTH_8"/>
    <property type="match status" value="1"/>
</dbReference>
<keyword evidence="1" id="KW-0547">Nucleotide-binding</keyword>
<feature type="domain" description="Sigma-54 factor interaction" evidence="6">
    <location>
        <begin position="272"/>
        <end position="498"/>
    </location>
</feature>
<dbReference type="CDD" id="cd00009">
    <property type="entry name" value="AAA"/>
    <property type="match status" value="1"/>
</dbReference>
<evidence type="ECO:0000256" key="2">
    <source>
        <dbReference type="ARBA" id="ARBA00022840"/>
    </source>
</evidence>
<dbReference type="InterPro" id="IPR002197">
    <property type="entry name" value="HTH_Fis"/>
</dbReference>
<dbReference type="InterPro" id="IPR025944">
    <property type="entry name" value="Sigma_54_int_dom_CS"/>
</dbReference>
<reference evidence="7 8" key="1">
    <citation type="submission" date="2017-05" db="EMBL/GenBank/DDBJ databases">
        <authorList>
            <person name="Varghese N."/>
            <person name="Submissions S."/>
        </authorList>
    </citation>
    <scope>NUCLEOTIDE SEQUENCE [LARGE SCALE GENOMIC DNA]</scope>
    <source>
        <strain evidence="7 8">DSM 29734</strain>
    </source>
</reference>
<keyword evidence="4" id="KW-0805">Transcription regulation</keyword>
<sequence length="575" mass="62658">MTDQKNPFIFGAAVGSGLTALAVDRAGADFLLVLNAGRLRMRGASSLASYLPLRPANEWVFEIAEEEILHRCVSPVLAGLNVRDPAIDPIEIVEKANSIGFAGVCNFPSAAMLEGQLRQLMEAEGIGFGKECELIRAASERGMKTLAYVCTNREARMMVEAGADRICVVVGFTGGRTGVSTSLTLEGAADLANQVLEGIPANIATLIEGGPITSPEDALTVTRLSRVNGYIAGSTIDRLPLEQAIEEVARSYKVIAKMGRGNKDDVAQPSAFIGSSHAMQTLRKLVADIAPSDMPVLITGETGTGKSLLAADIHKQHYAEKRDPVVVDCTSLSRDVGPVQLMGQVAGLNRRDVPLTRGALETAHGNGIILEEVSALSAELQGLILRFAETGYVQRIGALDGRTVNVRLLSTSNQNIEDLVEVNEFRRDLYHRINAIQIAVPPLRERRDDIAELAAFFAHNLTRNEDIQFTNAALRVLLEYDWPGNVRELKNAIRRILTLNSSGRVTARDVNFLTLTQIPEQEMPAHPERPIEPIGEREWIAAALKQHNYRKGATAQYLGIAPRTLYNKMKKFQLD</sequence>